<keyword evidence="4 11" id="KW-0808">Transferase</keyword>
<comment type="catalytic activity">
    <reaction evidence="10">
        <text>a cytidine in rRNA + S-adenosyl-L-methionine = a 5-methylcytidine in rRNA + S-adenosyl-L-homocysteine + H(+)</text>
        <dbReference type="Rhea" id="RHEA:61484"/>
        <dbReference type="Rhea" id="RHEA-COMP:15836"/>
        <dbReference type="Rhea" id="RHEA-COMP:15837"/>
        <dbReference type="ChEBI" id="CHEBI:15378"/>
        <dbReference type="ChEBI" id="CHEBI:57856"/>
        <dbReference type="ChEBI" id="CHEBI:59789"/>
        <dbReference type="ChEBI" id="CHEBI:74483"/>
        <dbReference type="ChEBI" id="CHEBI:82748"/>
    </reaction>
</comment>
<dbReference type="AlphaFoldDB" id="A0A5E4MHU6"/>
<dbReference type="Gene3D" id="3.40.50.150">
    <property type="entry name" value="Vaccinia Virus protein VP39"/>
    <property type="match status" value="1"/>
</dbReference>
<gene>
    <name evidence="13" type="ORF">CINCED_3A018641</name>
</gene>
<keyword evidence="2" id="KW-0698">rRNA processing</keyword>
<evidence type="ECO:0000256" key="2">
    <source>
        <dbReference type="ARBA" id="ARBA00022552"/>
    </source>
</evidence>
<dbReference type="GO" id="GO:0031167">
    <property type="term" value="P:rRNA methylation"/>
    <property type="evidence" value="ECO:0007669"/>
    <property type="project" value="TreeGrafter"/>
</dbReference>
<keyword evidence="7" id="KW-0809">Transit peptide</keyword>
<proteinExistence type="inferred from homology"/>
<keyword evidence="6 11" id="KW-0694">RNA-binding</keyword>
<dbReference type="InterPro" id="IPR049560">
    <property type="entry name" value="MeTrfase_RsmB-F_NOP2_cat"/>
</dbReference>
<dbReference type="InterPro" id="IPR023267">
    <property type="entry name" value="RCMT"/>
</dbReference>
<evidence type="ECO:0000256" key="3">
    <source>
        <dbReference type="ARBA" id="ARBA00022603"/>
    </source>
</evidence>
<evidence type="ECO:0000256" key="9">
    <source>
        <dbReference type="ARBA" id="ARBA00042050"/>
    </source>
</evidence>
<evidence type="ECO:0000256" key="7">
    <source>
        <dbReference type="ARBA" id="ARBA00022946"/>
    </source>
</evidence>
<dbReference type="FunFam" id="3.40.50.150:FF:000055">
    <property type="entry name" value="5-methylcytosine rRNA methyltransferase NSUN4"/>
    <property type="match status" value="1"/>
</dbReference>
<feature type="active site" description="Nucleophile" evidence="11">
    <location>
        <position position="405"/>
    </location>
</feature>
<dbReference type="PROSITE" id="PS51686">
    <property type="entry name" value="SAM_MT_RSMB_NOP"/>
    <property type="match status" value="1"/>
</dbReference>
<dbReference type="PANTHER" id="PTHR22808">
    <property type="entry name" value="NCL1 YEAST -RELATED NOL1/NOP2/FMU SUN DOMAIN-CONTAINING"/>
    <property type="match status" value="1"/>
</dbReference>
<comment type="similarity">
    <text evidence="11">Belongs to the class I-like SAM-binding methyltransferase superfamily. RsmB/NOP family.</text>
</comment>
<dbReference type="Proteomes" id="UP000325440">
    <property type="component" value="Unassembled WGS sequence"/>
</dbReference>
<feature type="binding site" evidence="11">
    <location>
        <position position="350"/>
    </location>
    <ligand>
        <name>S-adenosyl-L-methionine</name>
        <dbReference type="ChEBI" id="CHEBI:59789"/>
    </ligand>
</feature>
<dbReference type="GO" id="GO:0003723">
    <property type="term" value="F:RNA binding"/>
    <property type="evidence" value="ECO:0007669"/>
    <property type="project" value="UniProtKB-UniRule"/>
</dbReference>
<dbReference type="GO" id="GO:0008173">
    <property type="term" value="F:RNA methyltransferase activity"/>
    <property type="evidence" value="ECO:0007669"/>
    <property type="project" value="InterPro"/>
</dbReference>
<comment type="subcellular location">
    <subcellularLocation>
        <location evidence="1">Mitochondrion</location>
    </subcellularLocation>
</comment>
<dbReference type="EMBL" id="CABPRJ010000503">
    <property type="protein sequence ID" value="VVC29997.1"/>
    <property type="molecule type" value="Genomic_DNA"/>
</dbReference>
<dbReference type="PRINTS" id="PR02008">
    <property type="entry name" value="RCMTFAMILY"/>
</dbReference>
<keyword evidence="3 11" id="KW-0489">Methyltransferase</keyword>
<evidence type="ECO:0000256" key="5">
    <source>
        <dbReference type="ARBA" id="ARBA00022691"/>
    </source>
</evidence>
<accession>A0A5E4MHU6</accession>
<dbReference type="SUPFAM" id="SSF53335">
    <property type="entry name" value="S-adenosyl-L-methionine-dependent methyltransferases"/>
    <property type="match status" value="1"/>
</dbReference>
<feature type="domain" description="SAM-dependent MTase RsmB/NOP-type" evidence="12">
    <location>
        <begin position="186"/>
        <end position="478"/>
    </location>
</feature>
<keyword evidence="5 11" id="KW-0949">S-adenosyl-L-methionine</keyword>
<evidence type="ECO:0000259" key="12">
    <source>
        <dbReference type="PROSITE" id="PS51686"/>
    </source>
</evidence>
<sequence length="479" mass="55212">MFRKNTTAFPTHLLYYKHIQRIQVRTKKTHWALLKKKIHPKDKALEHFDDFYGSVYGKRWKSIRLALLCPHKYIAVVNNFSNSEQISQNLEWLGAMNMRKVVEAYTPRTDQESPNKNKIQNLDKQLEKLLLTGENKNTDEKENNKYVEKASLHESLLEAECDESRLIDPEAKSNISGLYQFIPTSELHGKSDWIPESQHYQYYEENPDFPINILKEKQPLKIPPQLQVYTFDRGDISPFPSPKTKSNNVSDYYLMDGGSILPVLALDLKLGDKVLDMCSAPGGKALATLQTLLPELLVCNDIQESRINKLRSVMSEYIHDYKSWGSRLVFSQINARNFYEPDTYNKILVDVPCTNDRHNLNINENNMFKSTRTKERLKLPEVQADILCNALKNIVVGGTVIYSTCSLSPIQNDGVVKMALKKIWEETNHQIVVKDLTNQFEPFKSLYSFGNGLKYGQLVIPFLPLNYGPLYLCKLVRVK</sequence>
<protein>
    <recommendedName>
        <fullName evidence="9">NOL1/NOP2/Sun domain family member 4</fullName>
    </recommendedName>
</protein>
<keyword evidence="8" id="KW-0496">Mitochondrion</keyword>
<evidence type="ECO:0000256" key="11">
    <source>
        <dbReference type="PROSITE-ProRule" id="PRU01023"/>
    </source>
</evidence>
<evidence type="ECO:0000256" key="4">
    <source>
        <dbReference type="ARBA" id="ARBA00022679"/>
    </source>
</evidence>
<evidence type="ECO:0000256" key="6">
    <source>
        <dbReference type="ARBA" id="ARBA00022884"/>
    </source>
</evidence>
<dbReference type="Pfam" id="PF01189">
    <property type="entry name" value="Methyltr_RsmB-F"/>
    <property type="match status" value="1"/>
</dbReference>
<evidence type="ECO:0000313" key="13">
    <source>
        <dbReference type="EMBL" id="VVC29997.1"/>
    </source>
</evidence>
<evidence type="ECO:0000313" key="14">
    <source>
        <dbReference type="Proteomes" id="UP000325440"/>
    </source>
</evidence>
<name>A0A5E4MHU6_9HEMI</name>
<organism evidence="13 14">
    <name type="scientific">Cinara cedri</name>
    <dbReference type="NCBI Taxonomy" id="506608"/>
    <lineage>
        <taxon>Eukaryota</taxon>
        <taxon>Metazoa</taxon>
        <taxon>Ecdysozoa</taxon>
        <taxon>Arthropoda</taxon>
        <taxon>Hexapoda</taxon>
        <taxon>Insecta</taxon>
        <taxon>Pterygota</taxon>
        <taxon>Neoptera</taxon>
        <taxon>Paraneoptera</taxon>
        <taxon>Hemiptera</taxon>
        <taxon>Sternorrhyncha</taxon>
        <taxon>Aphidomorpha</taxon>
        <taxon>Aphidoidea</taxon>
        <taxon>Aphididae</taxon>
        <taxon>Lachninae</taxon>
        <taxon>Cinara</taxon>
    </lineage>
</organism>
<dbReference type="GO" id="GO:0005762">
    <property type="term" value="C:mitochondrial large ribosomal subunit"/>
    <property type="evidence" value="ECO:0007669"/>
    <property type="project" value="TreeGrafter"/>
</dbReference>
<comment type="caution">
    <text evidence="11">Lacks conserved residue(s) required for the propagation of feature annotation.</text>
</comment>
<feature type="binding site" evidence="11">
    <location>
        <position position="301"/>
    </location>
    <ligand>
        <name>S-adenosyl-L-methionine</name>
        <dbReference type="ChEBI" id="CHEBI:59789"/>
    </ligand>
</feature>
<dbReference type="Gene3D" id="6.20.240.40">
    <property type="match status" value="1"/>
</dbReference>
<feature type="binding site" evidence="11">
    <location>
        <begin position="278"/>
        <end position="284"/>
    </location>
    <ligand>
        <name>S-adenosyl-L-methionine</name>
        <dbReference type="ChEBI" id="CHEBI:59789"/>
    </ligand>
</feature>
<dbReference type="InterPro" id="IPR029063">
    <property type="entry name" value="SAM-dependent_MTases_sf"/>
</dbReference>
<reference evidence="13 14" key="1">
    <citation type="submission" date="2019-08" db="EMBL/GenBank/DDBJ databases">
        <authorList>
            <person name="Alioto T."/>
            <person name="Alioto T."/>
            <person name="Gomez Garrido J."/>
        </authorList>
    </citation>
    <scope>NUCLEOTIDE SEQUENCE [LARGE SCALE GENOMIC DNA]</scope>
</reference>
<keyword evidence="14" id="KW-1185">Reference proteome</keyword>
<dbReference type="InterPro" id="IPR001678">
    <property type="entry name" value="MeTrfase_RsmB-F_NOP2_dom"/>
</dbReference>
<evidence type="ECO:0000256" key="1">
    <source>
        <dbReference type="ARBA" id="ARBA00004173"/>
    </source>
</evidence>
<dbReference type="PANTHER" id="PTHR22808:SF3">
    <property type="entry name" value="5-METHYLCYTOSINE RRNA METHYLTRANSFERASE NSUN4"/>
    <property type="match status" value="1"/>
</dbReference>
<evidence type="ECO:0000256" key="8">
    <source>
        <dbReference type="ARBA" id="ARBA00023128"/>
    </source>
</evidence>
<evidence type="ECO:0000256" key="10">
    <source>
        <dbReference type="ARBA" id="ARBA00049302"/>
    </source>
</evidence>
<dbReference type="OrthoDB" id="8020218at2759"/>